<feature type="site" description="Cleavage; by autolysis" evidence="12">
    <location>
        <begin position="110"/>
        <end position="111"/>
    </location>
</feature>
<keyword evidence="11 12" id="KW-0742">SOS response</keyword>
<evidence type="ECO:0000256" key="9">
    <source>
        <dbReference type="ARBA" id="ARBA00023163"/>
    </source>
</evidence>
<keyword evidence="2 12" id="KW-0678">Repressor</keyword>
<dbReference type="InterPro" id="IPR036388">
    <property type="entry name" value="WH-like_DNA-bd_sf"/>
</dbReference>
<evidence type="ECO:0000259" key="15">
    <source>
        <dbReference type="Pfam" id="PF01726"/>
    </source>
</evidence>
<dbReference type="Gene3D" id="1.10.10.10">
    <property type="entry name" value="Winged helix-like DNA-binding domain superfamily/Winged helix DNA-binding domain"/>
    <property type="match status" value="1"/>
</dbReference>
<evidence type="ECO:0000256" key="13">
    <source>
        <dbReference type="RuleBase" id="RU003991"/>
    </source>
</evidence>
<keyword evidence="4 12" id="KW-0227">DNA damage</keyword>
<evidence type="ECO:0000256" key="4">
    <source>
        <dbReference type="ARBA" id="ARBA00022763"/>
    </source>
</evidence>
<evidence type="ECO:0000256" key="7">
    <source>
        <dbReference type="ARBA" id="ARBA00023015"/>
    </source>
</evidence>
<dbReference type="InterPro" id="IPR006197">
    <property type="entry name" value="Peptidase_S24_LexA"/>
</dbReference>
<dbReference type="GO" id="GO:0006508">
    <property type="term" value="P:proteolysis"/>
    <property type="evidence" value="ECO:0007669"/>
    <property type="project" value="InterPro"/>
</dbReference>
<evidence type="ECO:0000256" key="1">
    <source>
        <dbReference type="ARBA" id="ARBA00007484"/>
    </source>
</evidence>
<dbReference type="InterPro" id="IPR050077">
    <property type="entry name" value="LexA_repressor"/>
</dbReference>
<dbReference type="PANTHER" id="PTHR33516:SF2">
    <property type="entry name" value="LEXA REPRESSOR-RELATED"/>
    <property type="match status" value="1"/>
</dbReference>
<dbReference type="PANTHER" id="PTHR33516">
    <property type="entry name" value="LEXA REPRESSOR"/>
    <property type="match status" value="1"/>
</dbReference>
<dbReference type="AlphaFoldDB" id="A0A368DLZ2"/>
<feature type="domain" description="Peptidase S24/S26A/S26B/S26C" evidence="14">
    <location>
        <begin position="103"/>
        <end position="218"/>
    </location>
</feature>
<dbReference type="EMBL" id="QOQD01000011">
    <property type="protein sequence ID" value="RCL72858.1"/>
    <property type="molecule type" value="Genomic_DNA"/>
</dbReference>
<gene>
    <name evidence="12" type="primary">lexA</name>
    <name evidence="16" type="ORF">DBW71_04905</name>
</gene>
<dbReference type="NCBIfam" id="TIGR00498">
    <property type="entry name" value="lexA"/>
    <property type="match status" value="1"/>
</dbReference>
<dbReference type="Pfam" id="PF01726">
    <property type="entry name" value="LexA_DNA_bind"/>
    <property type="match status" value="1"/>
</dbReference>
<dbReference type="GO" id="GO:0045892">
    <property type="term" value="P:negative regulation of DNA-templated transcription"/>
    <property type="evidence" value="ECO:0007669"/>
    <property type="project" value="UniProtKB-UniRule"/>
</dbReference>
<feature type="active site" description="For autocatalytic cleavage activity" evidence="12">
    <location>
        <position position="146"/>
    </location>
</feature>
<dbReference type="CDD" id="cd06529">
    <property type="entry name" value="S24_LexA-like"/>
    <property type="match status" value="1"/>
</dbReference>
<comment type="similarity">
    <text evidence="1 12 13">Belongs to the peptidase S24 family.</text>
</comment>
<dbReference type="InterPro" id="IPR036390">
    <property type="entry name" value="WH_DNA-bd_sf"/>
</dbReference>
<dbReference type="GO" id="GO:0004252">
    <property type="term" value="F:serine-type endopeptidase activity"/>
    <property type="evidence" value="ECO:0007669"/>
    <property type="project" value="UniProtKB-UniRule"/>
</dbReference>
<evidence type="ECO:0000256" key="2">
    <source>
        <dbReference type="ARBA" id="ARBA00022491"/>
    </source>
</evidence>
<dbReference type="FunFam" id="2.10.109.10:FF:000001">
    <property type="entry name" value="LexA repressor"/>
    <property type="match status" value="1"/>
</dbReference>
<sequence length="226" mass="25686">MLTEKQHELLKYIYQRVTENGISPSYDEMKLAVNLHSKSGIHRLVNALEERGYIRRLPNRARALEIIKHPFANQSNELAKKIEIEKTQSFTNENRKSSFVEVPIMGRIAAGSPIAAIQEKIDNLHLPKDMLGNNHEHYALKIRGDSMIDSGIFDGDTVVVKRCETANNGDIIVALIDNEEATLKRFRKKGQSIALEPSNQNYETKIYSSDRVKIQGCLVSLIRSYH</sequence>
<dbReference type="InterPro" id="IPR015927">
    <property type="entry name" value="Peptidase_S24_S26A/B/C"/>
</dbReference>
<comment type="catalytic activity">
    <reaction evidence="12">
        <text>Hydrolysis of Ala-|-Gly bond in repressor LexA.</text>
        <dbReference type="EC" id="3.4.21.88"/>
    </reaction>
</comment>
<evidence type="ECO:0000259" key="14">
    <source>
        <dbReference type="Pfam" id="PF00717"/>
    </source>
</evidence>
<dbReference type="GO" id="GO:0006281">
    <property type="term" value="P:DNA repair"/>
    <property type="evidence" value="ECO:0007669"/>
    <property type="project" value="UniProtKB-UniRule"/>
</dbReference>
<feature type="domain" description="LexA repressor DNA-binding" evidence="15">
    <location>
        <begin position="2"/>
        <end position="63"/>
    </location>
</feature>
<feature type="DNA-binding region" description="H-T-H motif" evidence="12">
    <location>
        <begin position="26"/>
        <end position="46"/>
    </location>
</feature>
<keyword evidence="7 12" id="KW-0805">Transcription regulation</keyword>
<protein>
    <recommendedName>
        <fullName evidence="12">LexA repressor</fullName>
        <ecNumber evidence="12">3.4.21.88</ecNumber>
    </recommendedName>
</protein>
<evidence type="ECO:0000313" key="17">
    <source>
        <dbReference type="Proteomes" id="UP000253570"/>
    </source>
</evidence>
<feature type="active site" description="For autocatalytic cleavage activity" evidence="12">
    <location>
        <position position="184"/>
    </location>
</feature>
<dbReference type="SUPFAM" id="SSF46785">
    <property type="entry name" value="Winged helix' DNA-binding domain"/>
    <property type="match status" value="1"/>
</dbReference>
<dbReference type="InterPro" id="IPR036286">
    <property type="entry name" value="LexA/Signal_pep-like_sf"/>
</dbReference>
<keyword evidence="10 12" id="KW-0234">DNA repair</keyword>
<dbReference type="EC" id="3.4.21.88" evidence="12"/>
<accession>A0A368DLZ2</accession>
<reference evidence="16 17" key="1">
    <citation type="journal article" date="2018" name="Microbiome">
        <title>Fine metagenomic profile of the Mediterranean stratified and mixed water columns revealed by assembly and recruitment.</title>
        <authorList>
            <person name="Haro-Moreno J.M."/>
            <person name="Lopez-Perez M."/>
            <person name="De La Torre J.R."/>
            <person name="Picazo A."/>
            <person name="Camacho A."/>
            <person name="Rodriguez-Valera F."/>
        </authorList>
    </citation>
    <scope>NUCLEOTIDE SEQUENCE [LARGE SCALE GENOMIC DNA]</scope>
    <source>
        <strain evidence="16">MED-G57</strain>
    </source>
</reference>
<evidence type="ECO:0000256" key="10">
    <source>
        <dbReference type="ARBA" id="ARBA00023204"/>
    </source>
</evidence>
<dbReference type="SUPFAM" id="SSF51306">
    <property type="entry name" value="LexA/Signal peptidase"/>
    <property type="match status" value="1"/>
</dbReference>
<dbReference type="HAMAP" id="MF_00015">
    <property type="entry name" value="LexA"/>
    <property type="match status" value="1"/>
</dbReference>
<evidence type="ECO:0000256" key="5">
    <source>
        <dbReference type="ARBA" id="ARBA00022801"/>
    </source>
</evidence>
<evidence type="ECO:0000313" key="16">
    <source>
        <dbReference type="EMBL" id="RCL72858.1"/>
    </source>
</evidence>
<dbReference type="PRINTS" id="PR00726">
    <property type="entry name" value="LEXASERPTASE"/>
</dbReference>
<dbReference type="InterPro" id="IPR006199">
    <property type="entry name" value="LexA_DNA-bd_dom"/>
</dbReference>
<keyword evidence="9 12" id="KW-0804">Transcription</keyword>
<evidence type="ECO:0000256" key="8">
    <source>
        <dbReference type="ARBA" id="ARBA00023125"/>
    </source>
</evidence>
<name>A0A368DLZ2_9PROT</name>
<keyword evidence="8 12" id="KW-0238">DNA-binding</keyword>
<keyword evidence="5 12" id="KW-0378">Hydrolase</keyword>
<keyword evidence="3 12" id="KW-0235">DNA replication</keyword>
<keyword evidence="6 12" id="KW-0068">Autocatalytic cleavage</keyword>
<comment type="subunit">
    <text evidence="12">Homodimer.</text>
</comment>
<dbReference type="InterPro" id="IPR006200">
    <property type="entry name" value="LexA"/>
</dbReference>
<evidence type="ECO:0000256" key="3">
    <source>
        <dbReference type="ARBA" id="ARBA00022705"/>
    </source>
</evidence>
<dbReference type="Proteomes" id="UP000253570">
    <property type="component" value="Unassembled WGS sequence"/>
</dbReference>
<comment type="function">
    <text evidence="12">Represses a number of genes involved in the response to DNA damage (SOS response), including recA and lexA. In the presence of single-stranded DNA, RecA interacts with LexA causing an autocatalytic cleavage which disrupts the DNA-binding part of LexA, leading to derepression of the SOS regulon and eventually DNA repair.</text>
</comment>
<dbReference type="Pfam" id="PF00717">
    <property type="entry name" value="Peptidase_S24"/>
    <property type="match status" value="1"/>
</dbReference>
<dbReference type="GO" id="GO:0003677">
    <property type="term" value="F:DNA binding"/>
    <property type="evidence" value="ECO:0007669"/>
    <property type="project" value="UniProtKB-UniRule"/>
</dbReference>
<evidence type="ECO:0000256" key="6">
    <source>
        <dbReference type="ARBA" id="ARBA00022813"/>
    </source>
</evidence>
<proteinExistence type="inferred from homology"/>
<dbReference type="Gene3D" id="2.10.109.10">
    <property type="entry name" value="Umud Fragment, subunit A"/>
    <property type="match status" value="1"/>
</dbReference>
<comment type="caution">
    <text evidence="16">The sequence shown here is derived from an EMBL/GenBank/DDBJ whole genome shotgun (WGS) entry which is preliminary data.</text>
</comment>
<dbReference type="InterPro" id="IPR039418">
    <property type="entry name" value="LexA-like"/>
</dbReference>
<dbReference type="GO" id="GO:0009432">
    <property type="term" value="P:SOS response"/>
    <property type="evidence" value="ECO:0007669"/>
    <property type="project" value="UniProtKB-UniRule"/>
</dbReference>
<organism evidence="16 17">
    <name type="scientific">PS1 clade bacterium</name>
    <dbReference type="NCBI Taxonomy" id="2175152"/>
    <lineage>
        <taxon>Bacteria</taxon>
        <taxon>Pseudomonadati</taxon>
        <taxon>Pseudomonadota</taxon>
        <taxon>Alphaproteobacteria</taxon>
        <taxon>PS1 clade</taxon>
    </lineage>
</organism>
<evidence type="ECO:0000256" key="11">
    <source>
        <dbReference type="ARBA" id="ARBA00023236"/>
    </source>
</evidence>
<evidence type="ECO:0000256" key="12">
    <source>
        <dbReference type="HAMAP-Rule" id="MF_00015"/>
    </source>
</evidence>
<dbReference type="GO" id="GO:0006260">
    <property type="term" value="P:DNA replication"/>
    <property type="evidence" value="ECO:0007669"/>
    <property type="project" value="UniProtKB-UniRule"/>
</dbReference>